<reference evidence="2" key="3">
    <citation type="submission" date="2025-09" db="UniProtKB">
        <authorList>
            <consortium name="Ensembl"/>
        </authorList>
    </citation>
    <scope>IDENTIFICATION</scope>
</reference>
<dbReference type="Proteomes" id="UP000694564">
    <property type="component" value="Chromosome 1"/>
</dbReference>
<dbReference type="Ensembl" id="ENSSVLT00005024623.1">
    <property type="protein sequence ID" value="ENSSVLP00005022119.1"/>
    <property type="gene ID" value="ENSSVLG00005017661.1"/>
</dbReference>
<dbReference type="OrthoDB" id="9049620at2759"/>
<evidence type="ECO:0000313" key="2">
    <source>
        <dbReference type="Ensembl" id="ENSSVLP00005022119.1"/>
    </source>
</evidence>
<reference evidence="2" key="2">
    <citation type="submission" date="2025-08" db="UniProtKB">
        <authorList>
            <consortium name="Ensembl"/>
        </authorList>
    </citation>
    <scope>IDENTIFICATION</scope>
</reference>
<feature type="compositionally biased region" description="Acidic residues" evidence="1">
    <location>
        <begin position="93"/>
        <end position="149"/>
    </location>
</feature>
<sequence>MAPGVGAASRVLPHDRKCEECAPEEAARAAEVCRECGSRYCGRHAEAHRRKFPGHHLAQCLPGARARTSRAGGEGPRKEEVGASVEPQREAESQTEDSESEEESETERESEDESEEESEEDTEEEPESETEEDDHEGESVAEGETAAEGEFDREAEMKAESVSERKTCADHWLDLSTHCQKDGPLICVLGAHQDYQLYTPDEALAELISKDSSRTKEALIELVEKLKVKSSDPKVTRDQMKVFLQEEFKKVQKVVADEEQKAVHLVDIVNVMDTAHLPEILADIQSRVDRQTTQTAQAKEELNTANESAEPKAESALEGPSGASEENT</sequence>
<feature type="region of interest" description="Disordered" evidence="1">
    <location>
        <begin position="288"/>
        <end position="328"/>
    </location>
</feature>
<evidence type="ECO:0000313" key="3">
    <source>
        <dbReference type="Proteomes" id="UP000694564"/>
    </source>
</evidence>
<name>A0A8D2DCE8_SCIVU</name>
<organism evidence="2 3">
    <name type="scientific">Sciurus vulgaris</name>
    <name type="common">Eurasian red squirrel</name>
    <dbReference type="NCBI Taxonomy" id="55149"/>
    <lineage>
        <taxon>Eukaryota</taxon>
        <taxon>Metazoa</taxon>
        <taxon>Chordata</taxon>
        <taxon>Craniata</taxon>
        <taxon>Vertebrata</taxon>
        <taxon>Euteleostomi</taxon>
        <taxon>Mammalia</taxon>
        <taxon>Eutheria</taxon>
        <taxon>Euarchontoglires</taxon>
        <taxon>Glires</taxon>
        <taxon>Rodentia</taxon>
        <taxon>Sciuromorpha</taxon>
        <taxon>Sciuridae</taxon>
        <taxon>Sciurinae</taxon>
        <taxon>Sciurini</taxon>
        <taxon>Sciurus</taxon>
    </lineage>
</organism>
<reference evidence="2" key="1">
    <citation type="submission" date="2020-06" db="EMBL/GenBank/DDBJ databases">
        <authorList>
            <consortium name="Wellcome Sanger Institute Data Sharing"/>
        </authorList>
    </citation>
    <scope>NUCLEOTIDE SEQUENCE [LARGE SCALE GENOMIC DNA]</scope>
</reference>
<feature type="compositionally biased region" description="Polar residues" evidence="1">
    <location>
        <begin position="291"/>
        <end position="307"/>
    </location>
</feature>
<keyword evidence="3" id="KW-1185">Reference proteome</keyword>
<feature type="region of interest" description="Disordered" evidence="1">
    <location>
        <begin position="63"/>
        <end position="159"/>
    </location>
</feature>
<dbReference type="GeneTree" id="ENSGT00440000034605"/>
<dbReference type="Gene3D" id="4.10.830.40">
    <property type="match status" value="1"/>
</dbReference>
<evidence type="ECO:0008006" key="4">
    <source>
        <dbReference type="Google" id="ProtNLM"/>
    </source>
</evidence>
<feature type="compositionally biased region" description="Basic and acidic residues" evidence="1">
    <location>
        <begin position="75"/>
        <end position="92"/>
    </location>
</feature>
<dbReference type="AlphaFoldDB" id="A0A8D2DCE8"/>
<accession>A0A8D2DCE8</accession>
<feature type="compositionally biased region" description="Basic and acidic residues" evidence="1">
    <location>
        <begin position="150"/>
        <end position="159"/>
    </location>
</feature>
<protein>
    <recommendedName>
        <fullName evidence="4">B box-type domain-containing protein</fullName>
    </recommendedName>
</protein>
<proteinExistence type="predicted"/>
<evidence type="ECO:0000256" key="1">
    <source>
        <dbReference type="SAM" id="MobiDB-lite"/>
    </source>
</evidence>